<dbReference type="InParanoid" id="K3YXB4"/>
<accession>K3YXB4</accession>
<organism evidence="2 3">
    <name type="scientific">Setaria italica</name>
    <name type="common">Foxtail millet</name>
    <name type="synonym">Panicum italicum</name>
    <dbReference type="NCBI Taxonomy" id="4555"/>
    <lineage>
        <taxon>Eukaryota</taxon>
        <taxon>Viridiplantae</taxon>
        <taxon>Streptophyta</taxon>
        <taxon>Embryophyta</taxon>
        <taxon>Tracheophyta</taxon>
        <taxon>Spermatophyta</taxon>
        <taxon>Magnoliopsida</taxon>
        <taxon>Liliopsida</taxon>
        <taxon>Poales</taxon>
        <taxon>Poaceae</taxon>
        <taxon>PACMAD clade</taxon>
        <taxon>Panicoideae</taxon>
        <taxon>Panicodae</taxon>
        <taxon>Paniceae</taxon>
        <taxon>Cenchrinae</taxon>
        <taxon>Setaria</taxon>
    </lineage>
</organism>
<feature type="region of interest" description="Disordered" evidence="1">
    <location>
        <begin position="1"/>
        <end position="53"/>
    </location>
</feature>
<dbReference type="EnsemblPlants" id="KQL30655">
    <property type="protein sequence ID" value="KQL30655"/>
    <property type="gene ID" value="SETIT_018910mg"/>
</dbReference>
<reference evidence="3" key="1">
    <citation type="journal article" date="2012" name="Nat. Biotechnol.">
        <title>Reference genome sequence of the model plant Setaria.</title>
        <authorList>
            <person name="Bennetzen J.L."/>
            <person name="Schmutz J."/>
            <person name="Wang H."/>
            <person name="Percifield R."/>
            <person name="Hawkins J."/>
            <person name="Pontaroli A.C."/>
            <person name="Estep M."/>
            <person name="Feng L."/>
            <person name="Vaughn J.N."/>
            <person name="Grimwood J."/>
            <person name="Jenkins J."/>
            <person name="Barry K."/>
            <person name="Lindquist E."/>
            <person name="Hellsten U."/>
            <person name="Deshpande S."/>
            <person name="Wang X."/>
            <person name="Wu X."/>
            <person name="Mitros T."/>
            <person name="Triplett J."/>
            <person name="Yang X."/>
            <person name="Ye C.Y."/>
            <person name="Mauro-Herrera M."/>
            <person name="Wang L."/>
            <person name="Li P."/>
            <person name="Sharma M."/>
            <person name="Sharma R."/>
            <person name="Ronald P.C."/>
            <person name="Panaud O."/>
            <person name="Kellogg E.A."/>
            <person name="Brutnell T.P."/>
            <person name="Doust A.N."/>
            <person name="Tuskan G.A."/>
            <person name="Rokhsar D."/>
            <person name="Devos K.M."/>
        </authorList>
    </citation>
    <scope>NUCLEOTIDE SEQUENCE [LARGE SCALE GENOMIC DNA]</scope>
    <source>
        <strain evidence="3">cv. Yugu1</strain>
    </source>
</reference>
<name>K3YXB4_SETIT</name>
<dbReference type="HOGENOM" id="CLU_2626623_0_0_1"/>
<proteinExistence type="predicted"/>
<evidence type="ECO:0000256" key="1">
    <source>
        <dbReference type="SAM" id="MobiDB-lite"/>
    </source>
</evidence>
<dbReference type="Proteomes" id="UP000004995">
    <property type="component" value="Unassembled WGS sequence"/>
</dbReference>
<dbReference type="EMBL" id="AGNK02000453">
    <property type="status" value="NOT_ANNOTATED_CDS"/>
    <property type="molecule type" value="Genomic_DNA"/>
</dbReference>
<keyword evidence="3" id="KW-1185">Reference proteome</keyword>
<sequence>MDSSGGRENFRGLLRQRPRALPRGGASALGRQRLSSRLRKARARALRPPARHPARCGGAPLCDMADKWAPHKTCLTGL</sequence>
<reference evidence="2" key="2">
    <citation type="submission" date="2018-08" db="UniProtKB">
        <authorList>
            <consortium name="EnsemblPlants"/>
        </authorList>
    </citation>
    <scope>IDENTIFICATION</scope>
    <source>
        <strain evidence="2">Yugu1</strain>
    </source>
</reference>
<dbReference type="AlphaFoldDB" id="K3YXB4"/>
<feature type="compositionally biased region" description="Basic residues" evidence="1">
    <location>
        <begin position="34"/>
        <end position="53"/>
    </location>
</feature>
<evidence type="ECO:0000313" key="2">
    <source>
        <dbReference type="EnsemblPlants" id="KQL30655"/>
    </source>
</evidence>
<protein>
    <submittedName>
        <fullName evidence="2">Uncharacterized protein</fullName>
    </submittedName>
</protein>
<dbReference type="Gramene" id="KQL30655">
    <property type="protein sequence ID" value="KQL30655"/>
    <property type="gene ID" value="SETIT_018910mg"/>
</dbReference>
<evidence type="ECO:0000313" key="3">
    <source>
        <dbReference type="Proteomes" id="UP000004995"/>
    </source>
</evidence>